<evidence type="ECO:0000256" key="10">
    <source>
        <dbReference type="ARBA" id="ARBA00022878"/>
    </source>
</evidence>
<feature type="binding site" evidence="13">
    <location>
        <position position="361"/>
    </location>
    <ligand>
        <name>substrate</name>
    </ligand>
</feature>
<sequence>MTPFLDIDPDTGFGLENLPYGVFSTDKEPPRVGVRLGEFVVDLAVLESHGVVGVPGAGRQPVFDKGSLNAFMALGPDVWEAVRSHLQELLSTEGSPALRDAATLRQRAIVPLANVTMHLPARIGDYTDFYSSRQHATNVGTMFRGPENALMPNWLHLPVGYHGRASSVVVSGTDVVRPSGQQKPDDDAPPVFGPSKLLDIELELGFFVGPGNALGEPIPVEEASRHIFGFVLVNDWSARDIQKWEYVPLGPFLGKSFATSISPWVVPTAALAPFRVEGEPQGAEAGNPEPLPYLRQSEPRSLDVDLAVALETTAMREGGTAPEIVARSNATNLYWSPEQQLAHHTVNGCNARPGDLMASGTISGEEKGTYGSFLELTWRGSEPIDLPGGETRTFLQDGDRVVLSGEASRDGRRVGFGEVSGTIRPSRT</sequence>
<dbReference type="Gene3D" id="3.90.850.10">
    <property type="entry name" value="Fumarylacetoacetase-like, C-terminal domain"/>
    <property type="match status" value="1"/>
</dbReference>
<comment type="cofactor">
    <cofactor evidence="2 14">
        <name>Mg(2+)</name>
        <dbReference type="ChEBI" id="CHEBI:18420"/>
    </cofactor>
</comment>
<protein>
    <recommendedName>
        <fullName evidence="5">fumarylacetoacetase</fullName>
        <ecNumber evidence="5">3.7.1.2</ecNumber>
    </recommendedName>
</protein>
<dbReference type="InterPro" id="IPR005959">
    <property type="entry name" value="Fumarylacetoacetase"/>
</dbReference>
<reference evidence="18 19" key="1">
    <citation type="submission" date="2016-11" db="EMBL/GenBank/DDBJ databases">
        <title>Study of marine rhodopsin-containing bacteria.</title>
        <authorList>
            <person name="Yoshizawa S."/>
            <person name="Kumagai Y."/>
            <person name="Kogure K."/>
        </authorList>
    </citation>
    <scope>NUCLEOTIDE SEQUENCE [LARGE SCALE GENOMIC DNA]</scope>
    <source>
        <strain evidence="18 19">SAORIC-28</strain>
    </source>
</reference>
<organism evidence="18 19">
    <name type="scientific">Rubrivirga marina</name>
    <dbReference type="NCBI Taxonomy" id="1196024"/>
    <lineage>
        <taxon>Bacteria</taxon>
        <taxon>Pseudomonadati</taxon>
        <taxon>Rhodothermota</taxon>
        <taxon>Rhodothermia</taxon>
        <taxon>Rhodothermales</taxon>
        <taxon>Rubricoccaceae</taxon>
        <taxon>Rubrivirga</taxon>
    </lineage>
</organism>
<feature type="domain" description="Fumarylacetoacetase N-terminal" evidence="17">
    <location>
        <begin position="16"/>
        <end position="120"/>
    </location>
</feature>
<keyword evidence="8 14" id="KW-0106">Calcium</keyword>
<keyword evidence="6 14" id="KW-0479">Metal-binding</keyword>
<name>A0A271J094_9BACT</name>
<dbReference type="RefSeq" id="WP_095510403.1">
    <property type="nucleotide sequence ID" value="NZ_MQWD01000001.1"/>
</dbReference>
<feature type="domain" description="Fumarylacetoacetase-like C-terminal" evidence="16">
    <location>
        <begin position="127"/>
        <end position="406"/>
    </location>
</feature>
<dbReference type="InterPro" id="IPR036663">
    <property type="entry name" value="Fumarylacetoacetase_C_sf"/>
</dbReference>
<dbReference type="NCBIfam" id="TIGR01266">
    <property type="entry name" value="fum_ac_acetase"/>
    <property type="match status" value="1"/>
</dbReference>
<feature type="binding site" evidence="14">
    <location>
        <position position="128"/>
    </location>
    <ligand>
        <name>Ca(2+)</name>
        <dbReference type="ChEBI" id="CHEBI:29108"/>
    </ligand>
</feature>
<dbReference type="GO" id="GO:0006559">
    <property type="term" value="P:L-phenylalanine catabolic process"/>
    <property type="evidence" value="ECO:0007669"/>
    <property type="project" value="UniProtKB-UniPathway"/>
</dbReference>
<dbReference type="GO" id="GO:1902000">
    <property type="term" value="P:homogentisate catabolic process"/>
    <property type="evidence" value="ECO:0007669"/>
    <property type="project" value="TreeGrafter"/>
</dbReference>
<dbReference type="GO" id="GO:0046872">
    <property type="term" value="F:metal ion binding"/>
    <property type="evidence" value="ECO:0007669"/>
    <property type="project" value="UniProtKB-KW"/>
</dbReference>
<dbReference type="GO" id="GO:0004334">
    <property type="term" value="F:fumarylacetoacetase activity"/>
    <property type="evidence" value="ECO:0007669"/>
    <property type="project" value="UniProtKB-EC"/>
</dbReference>
<dbReference type="AlphaFoldDB" id="A0A271J094"/>
<dbReference type="Pfam" id="PF01557">
    <property type="entry name" value="FAA_hydrolase"/>
    <property type="match status" value="1"/>
</dbReference>
<comment type="pathway">
    <text evidence="3">Amino-acid degradation; L-phenylalanine degradation; acetoacetate and fumarate from L-phenylalanine: step 6/6.</text>
</comment>
<feature type="binding site" evidence="13">
    <location>
        <position position="246"/>
    </location>
    <ligand>
        <name>substrate</name>
    </ligand>
</feature>
<evidence type="ECO:0000256" key="4">
    <source>
        <dbReference type="ARBA" id="ARBA00010211"/>
    </source>
</evidence>
<keyword evidence="9 14" id="KW-0460">Magnesium</keyword>
<dbReference type="EMBL" id="MQWD01000001">
    <property type="protein sequence ID" value="PAP76737.1"/>
    <property type="molecule type" value="Genomic_DNA"/>
</dbReference>
<keyword evidence="11" id="KW-0585">Phenylalanine catabolism</keyword>
<dbReference type="InterPro" id="IPR015377">
    <property type="entry name" value="Fumarylacetoacetase_N"/>
</dbReference>
<evidence type="ECO:0000256" key="9">
    <source>
        <dbReference type="ARBA" id="ARBA00022842"/>
    </source>
</evidence>
<dbReference type="SUPFAM" id="SSF63433">
    <property type="entry name" value="Fumarylacetoacetate hydrolase, FAH, N-terminal domain"/>
    <property type="match status" value="1"/>
</dbReference>
<evidence type="ECO:0000256" key="2">
    <source>
        <dbReference type="ARBA" id="ARBA00001946"/>
    </source>
</evidence>
<evidence type="ECO:0000256" key="12">
    <source>
        <dbReference type="PIRSR" id="PIRSR605959-1"/>
    </source>
</evidence>
<proteinExistence type="inferred from homology"/>
<feature type="binding site" evidence="13">
    <location>
        <position position="242"/>
    </location>
    <ligand>
        <name>substrate</name>
    </ligand>
</feature>
<keyword evidence="19" id="KW-1185">Reference proteome</keyword>
<evidence type="ECO:0000256" key="6">
    <source>
        <dbReference type="ARBA" id="ARBA00022723"/>
    </source>
</evidence>
<feature type="binding site" evidence="14">
    <location>
        <position position="259"/>
    </location>
    <ligand>
        <name>Mg(2+)</name>
        <dbReference type="ChEBI" id="CHEBI:18420"/>
    </ligand>
</feature>
<dbReference type="Proteomes" id="UP000216339">
    <property type="component" value="Unassembled WGS sequence"/>
</dbReference>
<dbReference type="Pfam" id="PF09298">
    <property type="entry name" value="FAA_hydrolase_N"/>
    <property type="match status" value="1"/>
</dbReference>
<dbReference type="GO" id="GO:0006572">
    <property type="term" value="P:L-tyrosine catabolic process"/>
    <property type="evidence" value="ECO:0007669"/>
    <property type="project" value="UniProtKB-KW"/>
</dbReference>
<evidence type="ECO:0000256" key="15">
    <source>
        <dbReference type="SAM" id="MobiDB-lite"/>
    </source>
</evidence>
<dbReference type="EC" id="3.7.1.2" evidence="5"/>
<feature type="region of interest" description="Disordered" evidence="15">
    <location>
        <begin position="408"/>
        <end position="428"/>
    </location>
</feature>
<dbReference type="Gene3D" id="2.30.30.230">
    <property type="entry name" value="Fumarylacetoacetase, N-terminal domain"/>
    <property type="match status" value="1"/>
</dbReference>
<dbReference type="SUPFAM" id="SSF56529">
    <property type="entry name" value="FAH"/>
    <property type="match status" value="1"/>
</dbReference>
<keyword evidence="7" id="KW-0378">Hydrolase</keyword>
<dbReference type="PANTHER" id="PTHR43069">
    <property type="entry name" value="FUMARYLACETOACETASE"/>
    <property type="match status" value="1"/>
</dbReference>
<feature type="binding site" evidence="13">
    <location>
        <position position="144"/>
    </location>
    <ligand>
        <name>substrate</name>
    </ligand>
</feature>
<evidence type="ECO:0000256" key="1">
    <source>
        <dbReference type="ARBA" id="ARBA00001913"/>
    </source>
</evidence>
<feature type="binding site" evidence="14">
    <location>
        <position position="235"/>
    </location>
    <ligand>
        <name>Mg(2+)</name>
        <dbReference type="ChEBI" id="CHEBI:18420"/>
    </ligand>
</feature>
<gene>
    <name evidence="18" type="ORF">BSZ37_09960</name>
</gene>
<evidence type="ECO:0000256" key="13">
    <source>
        <dbReference type="PIRSR" id="PIRSR605959-2"/>
    </source>
</evidence>
<evidence type="ECO:0000313" key="18">
    <source>
        <dbReference type="EMBL" id="PAP76737.1"/>
    </source>
</evidence>
<dbReference type="FunFam" id="3.90.850.10:FF:000004">
    <property type="entry name" value="Fumarylacetoacetase"/>
    <property type="match status" value="1"/>
</dbReference>
<evidence type="ECO:0000256" key="3">
    <source>
        <dbReference type="ARBA" id="ARBA00004782"/>
    </source>
</evidence>
<evidence type="ECO:0000256" key="7">
    <source>
        <dbReference type="ARBA" id="ARBA00022801"/>
    </source>
</evidence>
<evidence type="ECO:0000259" key="16">
    <source>
        <dbReference type="Pfam" id="PF01557"/>
    </source>
</evidence>
<feature type="binding site" evidence="14">
    <location>
        <position position="255"/>
    </location>
    <ligand>
        <name>Mg(2+)</name>
        <dbReference type="ChEBI" id="CHEBI:18420"/>
    </ligand>
</feature>
<dbReference type="InterPro" id="IPR011234">
    <property type="entry name" value="Fumarylacetoacetase-like_C"/>
</dbReference>
<evidence type="ECO:0000259" key="17">
    <source>
        <dbReference type="Pfam" id="PF09298"/>
    </source>
</evidence>
<feature type="binding site" evidence="13">
    <location>
        <position position="130"/>
    </location>
    <ligand>
        <name>substrate</name>
    </ligand>
</feature>
<comment type="similarity">
    <text evidence="4">Belongs to the FAH family.</text>
</comment>
<evidence type="ECO:0000256" key="11">
    <source>
        <dbReference type="ARBA" id="ARBA00023232"/>
    </source>
</evidence>
<dbReference type="PANTHER" id="PTHR43069:SF2">
    <property type="entry name" value="FUMARYLACETOACETASE"/>
    <property type="match status" value="1"/>
</dbReference>
<comment type="cofactor">
    <cofactor evidence="1 14">
        <name>Ca(2+)</name>
        <dbReference type="ChEBI" id="CHEBI:29108"/>
    </cofactor>
</comment>
<evidence type="ECO:0000256" key="8">
    <source>
        <dbReference type="ARBA" id="ARBA00022837"/>
    </source>
</evidence>
<feature type="active site" description="Proton acceptor" evidence="12">
    <location>
        <position position="135"/>
    </location>
</feature>
<dbReference type="UniPathway" id="UPA00139">
    <property type="reaction ID" value="UER00341"/>
</dbReference>
<evidence type="ECO:0000256" key="14">
    <source>
        <dbReference type="PIRSR" id="PIRSR605959-3"/>
    </source>
</evidence>
<feature type="binding site" evidence="14">
    <location>
        <position position="235"/>
    </location>
    <ligand>
        <name>Ca(2+)</name>
        <dbReference type="ChEBI" id="CHEBI:29108"/>
    </ligand>
</feature>
<feature type="binding site" evidence="14">
    <location>
        <position position="201"/>
    </location>
    <ligand>
        <name>Ca(2+)</name>
        <dbReference type="ChEBI" id="CHEBI:29108"/>
    </ligand>
</feature>
<evidence type="ECO:0000313" key="19">
    <source>
        <dbReference type="Proteomes" id="UP000216339"/>
    </source>
</evidence>
<evidence type="ECO:0000256" key="5">
    <source>
        <dbReference type="ARBA" id="ARBA00012094"/>
    </source>
</evidence>
<keyword evidence="10" id="KW-0828">Tyrosine catabolism</keyword>
<dbReference type="InterPro" id="IPR036462">
    <property type="entry name" value="Fumarylacetoacetase_N_sf"/>
</dbReference>
<accession>A0A271J094</accession>
<dbReference type="OrthoDB" id="3766879at2"/>
<comment type="caution">
    <text evidence="18">The sequence shown here is derived from an EMBL/GenBank/DDBJ whole genome shotgun (WGS) entry which is preliminary data.</text>
</comment>
<feature type="binding site" evidence="14">
    <location>
        <position position="203"/>
    </location>
    <ligand>
        <name>Ca(2+)</name>
        <dbReference type="ChEBI" id="CHEBI:29108"/>
    </ligand>
</feature>